<sequence length="74" mass="8458">MTKSQRDNLGHPNFGSVPSSHFCNHVRRGVPFLSPRRSRPRPGFGLPPRQLDLPGVDYSRGPYRVEHRGEPWLP</sequence>
<reference evidence="2" key="1">
    <citation type="journal article" date="2015" name="Nature">
        <title>Complex archaea that bridge the gap between prokaryotes and eukaryotes.</title>
        <authorList>
            <person name="Spang A."/>
            <person name="Saw J.H."/>
            <person name="Jorgensen S.L."/>
            <person name="Zaremba-Niedzwiedzka K."/>
            <person name="Martijn J."/>
            <person name="Lind A.E."/>
            <person name="van Eijk R."/>
            <person name="Schleper C."/>
            <person name="Guy L."/>
            <person name="Ettema T.J."/>
        </authorList>
    </citation>
    <scope>NUCLEOTIDE SEQUENCE</scope>
</reference>
<evidence type="ECO:0000313" key="2">
    <source>
        <dbReference type="EMBL" id="KKK92011.1"/>
    </source>
</evidence>
<name>A0A0F9C5U0_9ZZZZ</name>
<protein>
    <submittedName>
        <fullName evidence="2">Uncharacterized protein</fullName>
    </submittedName>
</protein>
<dbReference type="EMBL" id="LAZR01048401">
    <property type="protein sequence ID" value="KKK92011.1"/>
    <property type="molecule type" value="Genomic_DNA"/>
</dbReference>
<feature type="region of interest" description="Disordered" evidence="1">
    <location>
        <begin position="1"/>
        <end position="74"/>
    </location>
</feature>
<feature type="compositionally biased region" description="Basic and acidic residues" evidence="1">
    <location>
        <begin position="63"/>
        <end position="74"/>
    </location>
</feature>
<feature type="compositionally biased region" description="Low complexity" evidence="1">
    <location>
        <begin position="31"/>
        <end position="49"/>
    </location>
</feature>
<organism evidence="2">
    <name type="scientific">marine sediment metagenome</name>
    <dbReference type="NCBI Taxonomy" id="412755"/>
    <lineage>
        <taxon>unclassified sequences</taxon>
        <taxon>metagenomes</taxon>
        <taxon>ecological metagenomes</taxon>
    </lineage>
</organism>
<evidence type="ECO:0000256" key="1">
    <source>
        <dbReference type="SAM" id="MobiDB-lite"/>
    </source>
</evidence>
<comment type="caution">
    <text evidence="2">The sequence shown here is derived from an EMBL/GenBank/DDBJ whole genome shotgun (WGS) entry which is preliminary data.</text>
</comment>
<gene>
    <name evidence="2" type="ORF">LCGC14_2707200</name>
</gene>
<dbReference type="AlphaFoldDB" id="A0A0F9C5U0"/>
<accession>A0A0F9C5U0</accession>
<proteinExistence type="predicted"/>